<feature type="region of interest" description="Disordered" evidence="10">
    <location>
        <begin position="1"/>
        <end position="50"/>
    </location>
</feature>
<dbReference type="Pfam" id="PF22191">
    <property type="entry name" value="IBR_1"/>
    <property type="match status" value="1"/>
</dbReference>
<dbReference type="CDD" id="cd20346">
    <property type="entry name" value="BRcat_RBR_ANKIB1"/>
    <property type="match status" value="1"/>
</dbReference>
<evidence type="ECO:0000256" key="2">
    <source>
        <dbReference type="ARBA" id="ARBA00012251"/>
    </source>
</evidence>
<dbReference type="InterPro" id="IPR002867">
    <property type="entry name" value="IBR_dom"/>
</dbReference>
<keyword evidence="4" id="KW-0479">Metal-binding</keyword>
<feature type="domain" description="RING-type" evidence="12">
    <location>
        <begin position="142"/>
        <end position="356"/>
    </location>
</feature>
<dbReference type="InterPro" id="IPR048962">
    <property type="entry name" value="ARIH1-like_UBL"/>
</dbReference>
<evidence type="ECO:0000256" key="7">
    <source>
        <dbReference type="ARBA" id="ARBA00022786"/>
    </source>
</evidence>
<name>A0AAD5TUV1_9FUNG</name>
<evidence type="ECO:0000256" key="3">
    <source>
        <dbReference type="ARBA" id="ARBA00022679"/>
    </source>
</evidence>
<dbReference type="CDD" id="cd20356">
    <property type="entry name" value="Rcat_RBR_HHARI-like"/>
    <property type="match status" value="1"/>
</dbReference>
<keyword evidence="6 9" id="KW-0863">Zinc-finger</keyword>
<evidence type="ECO:0000256" key="4">
    <source>
        <dbReference type="ARBA" id="ARBA00022723"/>
    </source>
</evidence>
<dbReference type="InterPro" id="IPR013083">
    <property type="entry name" value="Znf_RING/FYVE/PHD"/>
</dbReference>
<dbReference type="GO" id="GO:0061630">
    <property type="term" value="F:ubiquitin protein ligase activity"/>
    <property type="evidence" value="ECO:0007669"/>
    <property type="project" value="UniProtKB-EC"/>
</dbReference>
<dbReference type="Pfam" id="PF01485">
    <property type="entry name" value="IBR"/>
    <property type="match status" value="1"/>
</dbReference>
<dbReference type="PANTHER" id="PTHR11685">
    <property type="entry name" value="RBR FAMILY RING FINGER AND IBR DOMAIN-CONTAINING"/>
    <property type="match status" value="1"/>
</dbReference>
<feature type="region of interest" description="Disordered" evidence="10">
    <location>
        <begin position="477"/>
        <end position="537"/>
    </location>
</feature>
<evidence type="ECO:0000256" key="8">
    <source>
        <dbReference type="ARBA" id="ARBA00022833"/>
    </source>
</evidence>
<keyword evidence="5" id="KW-0677">Repeat</keyword>
<reference evidence="13" key="1">
    <citation type="submission" date="2020-05" db="EMBL/GenBank/DDBJ databases">
        <title>Phylogenomic resolution of chytrid fungi.</title>
        <authorList>
            <person name="Stajich J.E."/>
            <person name="Amses K."/>
            <person name="Simmons R."/>
            <person name="Seto K."/>
            <person name="Myers J."/>
            <person name="Bonds A."/>
            <person name="Quandt C.A."/>
            <person name="Barry K."/>
            <person name="Liu P."/>
            <person name="Grigoriev I."/>
            <person name="Longcore J.E."/>
            <person name="James T.Y."/>
        </authorList>
    </citation>
    <scope>NUCLEOTIDE SEQUENCE</scope>
    <source>
        <strain evidence="13">JEL0379</strain>
    </source>
</reference>
<dbReference type="InterPro" id="IPR001841">
    <property type="entry name" value="Znf_RING"/>
</dbReference>
<evidence type="ECO:0000256" key="9">
    <source>
        <dbReference type="PROSITE-ProRule" id="PRU00175"/>
    </source>
</evidence>
<feature type="compositionally biased region" description="Acidic residues" evidence="10">
    <location>
        <begin position="1"/>
        <end position="21"/>
    </location>
</feature>
<keyword evidence="3" id="KW-0808">Transferase</keyword>
<evidence type="ECO:0000313" key="14">
    <source>
        <dbReference type="Proteomes" id="UP001212152"/>
    </source>
</evidence>
<dbReference type="AlphaFoldDB" id="A0AAD5TUV1"/>
<evidence type="ECO:0000256" key="6">
    <source>
        <dbReference type="ARBA" id="ARBA00022771"/>
    </source>
</evidence>
<dbReference type="EMBL" id="JADGJQ010000001">
    <property type="protein sequence ID" value="KAJ3185449.1"/>
    <property type="molecule type" value="Genomic_DNA"/>
</dbReference>
<dbReference type="Gene3D" id="1.20.120.1750">
    <property type="match status" value="1"/>
</dbReference>
<protein>
    <recommendedName>
        <fullName evidence="2">RBR-type E3 ubiquitin transferase</fullName>
        <ecNumber evidence="2">2.3.2.31</ecNumber>
    </recommendedName>
</protein>
<evidence type="ECO:0000256" key="1">
    <source>
        <dbReference type="ARBA" id="ARBA00001798"/>
    </source>
</evidence>
<dbReference type="InterPro" id="IPR045840">
    <property type="entry name" value="Ariadne"/>
</dbReference>
<comment type="caution">
    <text evidence="13">The sequence shown here is derived from an EMBL/GenBank/DDBJ whole genome shotgun (WGS) entry which is preliminary data.</text>
</comment>
<dbReference type="PROSITE" id="PS51873">
    <property type="entry name" value="TRIAD"/>
    <property type="match status" value="1"/>
</dbReference>
<dbReference type="InterPro" id="IPR031127">
    <property type="entry name" value="E3_UB_ligase_RBR"/>
</dbReference>
<feature type="compositionally biased region" description="Polar residues" evidence="10">
    <location>
        <begin position="484"/>
        <end position="494"/>
    </location>
</feature>
<dbReference type="Pfam" id="PF19422">
    <property type="entry name" value="Ariadne"/>
    <property type="match status" value="1"/>
</dbReference>
<dbReference type="FunFam" id="1.20.120.1750:FF:000007">
    <property type="entry name" value="RBR-type E3 ubiquitin transferase"/>
    <property type="match status" value="1"/>
</dbReference>
<dbReference type="GO" id="GO:0016567">
    <property type="term" value="P:protein ubiquitination"/>
    <property type="evidence" value="ECO:0007669"/>
    <property type="project" value="InterPro"/>
</dbReference>
<dbReference type="Proteomes" id="UP001212152">
    <property type="component" value="Unassembled WGS sequence"/>
</dbReference>
<keyword evidence="8" id="KW-0862">Zinc</keyword>
<accession>A0AAD5TUV1</accession>
<feature type="domain" description="RING-type" evidence="11">
    <location>
        <begin position="146"/>
        <end position="181"/>
    </location>
</feature>
<evidence type="ECO:0000313" key="13">
    <source>
        <dbReference type="EMBL" id="KAJ3185449.1"/>
    </source>
</evidence>
<evidence type="ECO:0000256" key="5">
    <source>
        <dbReference type="ARBA" id="ARBA00022737"/>
    </source>
</evidence>
<evidence type="ECO:0000259" key="12">
    <source>
        <dbReference type="PROSITE" id="PS51873"/>
    </source>
</evidence>
<dbReference type="FunFam" id="3.30.40.10:FF:000019">
    <property type="entry name" value="RBR-type E3 ubiquitin transferase"/>
    <property type="match status" value="1"/>
</dbReference>
<sequence length="593" mass="66900">MSAMDHDDDYMNEDDDGDDYTQDTQESWMDQDDDDDEDVEEDFGAGDGFEPVVADRDIKKGYQVEFEVHSIDDIVAFQTQEVAHVAGILGCRPEHAATLLRAFKWNKERLIERYMENPEDVANQAGVVMDADKQAVFSKSADGFECQICYTDDDDLDTVALHCGHRFHTECYAHYLQQKICEEGESRRIQCCQSKCTAIVDEATIEKLVPPDVLTRYRMLLIRTYVDDSVHLKWCPGPDCEYAIKCHVPQNQLQEVVPTVRCKCGFTSCFGCGLDDHQPCICILVKFWLKKCADDSETANWISANTKECLKCQTTIEKNGGCNHMTCKKCKYEFCWVCAGPWSDHGTAWYSCNRWEEKASVEARDSQARSRKALERYLHYYNRYANHIQSAKLSSVLLQKTAAKMEALQSTSTLSWIEVQFLRKACDVLLEARMTMKWTYAFAYFLKHDNMRDLFEDNQRDLEMAVENLNELLERPIPGVEGTGTLSTQNSSMSLGGGGVGIPTTASDPRGAPLSPLSKDISSASIPGTATPPPAAGAAVSVEEGIRVLRQQVLDKMGYLKTRREVLLTDTAQGLREHRWMLNVDLKTGVVNE</sequence>
<feature type="compositionally biased region" description="Acidic residues" evidence="10">
    <location>
        <begin position="29"/>
        <end position="44"/>
    </location>
</feature>
<dbReference type="EC" id="2.3.2.31" evidence="2"/>
<keyword evidence="7" id="KW-0833">Ubl conjugation pathway</keyword>
<dbReference type="PROSITE" id="PS50089">
    <property type="entry name" value="ZF_RING_2"/>
    <property type="match status" value="1"/>
</dbReference>
<keyword evidence="14" id="KW-1185">Reference proteome</keyword>
<dbReference type="GO" id="GO:0008270">
    <property type="term" value="F:zinc ion binding"/>
    <property type="evidence" value="ECO:0007669"/>
    <property type="project" value="UniProtKB-KW"/>
</dbReference>
<proteinExistence type="predicted"/>
<dbReference type="InterPro" id="IPR044066">
    <property type="entry name" value="TRIAD_supradom"/>
</dbReference>
<comment type="catalytic activity">
    <reaction evidence="1">
        <text>[E2 ubiquitin-conjugating enzyme]-S-ubiquitinyl-L-cysteine + [acceptor protein]-L-lysine = [E2 ubiquitin-conjugating enzyme]-L-cysteine + [acceptor protein]-N(6)-ubiquitinyl-L-lysine.</text>
        <dbReference type="EC" id="2.3.2.31"/>
    </reaction>
</comment>
<evidence type="ECO:0000256" key="10">
    <source>
        <dbReference type="SAM" id="MobiDB-lite"/>
    </source>
</evidence>
<dbReference type="Gene3D" id="3.30.40.10">
    <property type="entry name" value="Zinc/RING finger domain, C3HC4 (zinc finger)"/>
    <property type="match status" value="1"/>
</dbReference>
<gene>
    <name evidence="13" type="ORF">HDU87_000070</name>
</gene>
<evidence type="ECO:0000259" key="11">
    <source>
        <dbReference type="PROSITE" id="PS50089"/>
    </source>
</evidence>
<dbReference type="Pfam" id="PF21235">
    <property type="entry name" value="UBA_ARI1"/>
    <property type="match status" value="1"/>
</dbReference>
<organism evidence="13 14">
    <name type="scientific">Geranomyces variabilis</name>
    <dbReference type="NCBI Taxonomy" id="109894"/>
    <lineage>
        <taxon>Eukaryota</taxon>
        <taxon>Fungi</taxon>
        <taxon>Fungi incertae sedis</taxon>
        <taxon>Chytridiomycota</taxon>
        <taxon>Chytridiomycota incertae sedis</taxon>
        <taxon>Chytridiomycetes</taxon>
        <taxon>Spizellomycetales</taxon>
        <taxon>Powellomycetaceae</taxon>
        <taxon>Geranomyces</taxon>
    </lineage>
</organism>
<dbReference type="SMART" id="SM00647">
    <property type="entry name" value="IBR"/>
    <property type="match status" value="2"/>
</dbReference>
<dbReference type="SUPFAM" id="SSF57850">
    <property type="entry name" value="RING/U-box"/>
    <property type="match status" value="3"/>
</dbReference>